<evidence type="ECO:0000313" key="2">
    <source>
        <dbReference type="Proteomes" id="UP001597262"/>
    </source>
</evidence>
<evidence type="ECO:0008006" key="3">
    <source>
        <dbReference type="Google" id="ProtNLM"/>
    </source>
</evidence>
<gene>
    <name evidence="1" type="ORF">ACFQ3W_06050</name>
</gene>
<dbReference type="RefSeq" id="WP_379317653.1">
    <property type="nucleotide sequence ID" value="NZ_JBHTLM010000003.1"/>
</dbReference>
<organism evidence="1 2">
    <name type="scientific">Paenibacillus puldeungensis</name>
    <dbReference type="NCBI Taxonomy" id="696536"/>
    <lineage>
        <taxon>Bacteria</taxon>
        <taxon>Bacillati</taxon>
        <taxon>Bacillota</taxon>
        <taxon>Bacilli</taxon>
        <taxon>Bacillales</taxon>
        <taxon>Paenibacillaceae</taxon>
        <taxon>Paenibacillus</taxon>
    </lineage>
</organism>
<dbReference type="EMBL" id="JBHTLM010000003">
    <property type="protein sequence ID" value="MFD1175867.1"/>
    <property type="molecule type" value="Genomic_DNA"/>
</dbReference>
<dbReference type="Proteomes" id="UP001597262">
    <property type="component" value="Unassembled WGS sequence"/>
</dbReference>
<evidence type="ECO:0000313" key="1">
    <source>
        <dbReference type="EMBL" id="MFD1175867.1"/>
    </source>
</evidence>
<sequence length="166" mass="19232">MNYFMACPEPGMGTWYFEVDAEGVAYRQIVVEEDGSWVTSNQKHEQYHFMLAEHPIDLDDPYYENIAKTQFEELWSRSLQATMEKWQKIKSILPVGMKIEGEIEAFFPQGTLVNLFKQQAVGLADTAELSKTSPPEKMYPRHKLTATVKGYDEVNQWVVLEHAYMV</sequence>
<comment type="caution">
    <text evidence="1">The sequence shown here is derived from an EMBL/GenBank/DDBJ whole genome shotgun (WGS) entry which is preliminary data.</text>
</comment>
<proteinExistence type="predicted"/>
<keyword evidence="2" id="KW-1185">Reference proteome</keyword>
<reference evidence="2" key="1">
    <citation type="journal article" date="2019" name="Int. J. Syst. Evol. Microbiol.">
        <title>The Global Catalogue of Microorganisms (GCM) 10K type strain sequencing project: providing services to taxonomists for standard genome sequencing and annotation.</title>
        <authorList>
            <consortium name="The Broad Institute Genomics Platform"/>
            <consortium name="The Broad Institute Genome Sequencing Center for Infectious Disease"/>
            <person name="Wu L."/>
            <person name="Ma J."/>
        </authorList>
    </citation>
    <scope>NUCLEOTIDE SEQUENCE [LARGE SCALE GENOMIC DNA]</scope>
    <source>
        <strain evidence="2">CCUG 59189</strain>
    </source>
</reference>
<name>A0ABW3RTR4_9BACL</name>
<accession>A0ABW3RTR4</accession>
<protein>
    <recommendedName>
        <fullName evidence="3">S1 motif domain-containing protein</fullName>
    </recommendedName>
</protein>